<dbReference type="Proteomes" id="UP000676336">
    <property type="component" value="Unassembled WGS sequence"/>
</dbReference>
<reference evidence="3" key="1">
    <citation type="submission" date="2021-02" db="EMBL/GenBank/DDBJ databases">
        <authorList>
            <person name="Nowell W R."/>
        </authorList>
    </citation>
    <scope>NUCLEOTIDE SEQUENCE</scope>
</reference>
<dbReference type="AlphaFoldDB" id="A0A8S3DNM5"/>
<organism evidence="3 4">
    <name type="scientific">Rotaria magnacalcarata</name>
    <dbReference type="NCBI Taxonomy" id="392030"/>
    <lineage>
        <taxon>Eukaryota</taxon>
        <taxon>Metazoa</taxon>
        <taxon>Spiralia</taxon>
        <taxon>Gnathifera</taxon>
        <taxon>Rotifera</taxon>
        <taxon>Eurotatoria</taxon>
        <taxon>Bdelloidea</taxon>
        <taxon>Philodinida</taxon>
        <taxon>Philodinidae</taxon>
        <taxon>Rotaria</taxon>
    </lineage>
</organism>
<protein>
    <submittedName>
        <fullName evidence="3">Uncharacterized protein</fullName>
    </submittedName>
</protein>
<comment type="caution">
    <text evidence="3">The sequence shown here is derived from an EMBL/GenBank/DDBJ whole genome shotgun (WGS) entry which is preliminary data.</text>
</comment>
<name>A0A8S3DNM5_9BILA</name>
<sequence>MMQPGQQPPMAYGNTMGSNQAMMPNAVAMGGTGPIKQQKKRKRLTEK</sequence>
<feature type="region of interest" description="Disordered" evidence="1">
    <location>
        <begin position="1"/>
        <end position="47"/>
    </location>
</feature>
<feature type="non-terminal residue" evidence="3">
    <location>
        <position position="1"/>
    </location>
</feature>
<evidence type="ECO:0000313" key="4">
    <source>
        <dbReference type="Proteomes" id="UP000676336"/>
    </source>
</evidence>
<evidence type="ECO:0000313" key="3">
    <source>
        <dbReference type="EMBL" id="CAF4990071.1"/>
    </source>
</evidence>
<dbReference type="EMBL" id="CAJOBJ010140750">
    <property type="protein sequence ID" value="CAF4761718.1"/>
    <property type="molecule type" value="Genomic_DNA"/>
</dbReference>
<accession>A0A8S3DNM5</accession>
<gene>
    <name evidence="2" type="ORF">GIL414_LOCUS45572</name>
    <name evidence="3" type="ORF">SMN809_LOCUS56235</name>
</gene>
<evidence type="ECO:0000313" key="2">
    <source>
        <dbReference type="EMBL" id="CAF4761718.1"/>
    </source>
</evidence>
<dbReference type="Proteomes" id="UP000681720">
    <property type="component" value="Unassembled WGS sequence"/>
</dbReference>
<feature type="compositionally biased region" description="Basic residues" evidence="1">
    <location>
        <begin position="37"/>
        <end position="47"/>
    </location>
</feature>
<dbReference type="EMBL" id="CAJOBI010200479">
    <property type="protein sequence ID" value="CAF4990071.1"/>
    <property type="molecule type" value="Genomic_DNA"/>
</dbReference>
<evidence type="ECO:0000256" key="1">
    <source>
        <dbReference type="SAM" id="MobiDB-lite"/>
    </source>
</evidence>
<proteinExistence type="predicted"/>